<dbReference type="SUPFAM" id="SSF56672">
    <property type="entry name" value="DNA/RNA polymerases"/>
    <property type="match status" value="2"/>
</dbReference>
<dbReference type="InterPro" id="IPR053134">
    <property type="entry name" value="RNA-dir_DNA_polymerase"/>
</dbReference>
<keyword evidence="2" id="KW-0695">RNA-directed DNA polymerase</keyword>
<comment type="caution">
    <text evidence="2">The sequence shown here is derived from an EMBL/GenBank/DDBJ whole genome shotgun (WGS) entry which is preliminary data.</text>
</comment>
<dbReference type="Proteomes" id="UP001151760">
    <property type="component" value="Unassembled WGS sequence"/>
</dbReference>
<dbReference type="PANTHER" id="PTHR24559">
    <property type="entry name" value="TRANSPOSON TY3-I GAG-POL POLYPROTEIN"/>
    <property type="match status" value="1"/>
</dbReference>
<dbReference type="Pfam" id="PF24626">
    <property type="entry name" value="SH3_Tf2-1"/>
    <property type="match status" value="1"/>
</dbReference>
<reference evidence="2" key="1">
    <citation type="journal article" date="2022" name="Int. J. Mol. Sci.">
        <title>Draft Genome of Tanacetum Coccineum: Genomic Comparison of Closely Related Tanacetum-Family Plants.</title>
        <authorList>
            <person name="Yamashiro T."/>
            <person name="Shiraishi A."/>
            <person name="Nakayama K."/>
            <person name="Satake H."/>
        </authorList>
    </citation>
    <scope>NUCLEOTIDE SEQUENCE</scope>
</reference>
<keyword evidence="3" id="KW-1185">Reference proteome</keyword>
<dbReference type="PROSITE" id="PS00715">
    <property type="entry name" value="SIGMA70_1"/>
    <property type="match status" value="1"/>
</dbReference>
<keyword evidence="2" id="KW-0548">Nucleotidyltransferase</keyword>
<evidence type="ECO:0000259" key="1">
    <source>
        <dbReference type="PROSITE" id="PS00715"/>
    </source>
</evidence>
<dbReference type="InterPro" id="IPR043502">
    <property type="entry name" value="DNA/RNA_pol_sf"/>
</dbReference>
<dbReference type="GO" id="GO:0003964">
    <property type="term" value="F:RNA-directed DNA polymerase activity"/>
    <property type="evidence" value="ECO:0007669"/>
    <property type="project" value="UniProtKB-KW"/>
</dbReference>
<feature type="domain" description="RNA polymerase sigma-70" evidence="1">
    <location>
        <begin position="472"/>
        <end position="485"/>
    </location>
</feature>
<dbReference type="InterPro" id="IPR041577">
    <property type="entry name" value="RT_RNaseH_2"/>
</dbReference>
<dbReference type="EMBL" id="BQNB010010377">
    <property type="protein sequence ID" value="GJS76462.1"/>
    <property type="molecule type" value="Genomic_DNA"/>
</dbReference>
<dbReference type="InterPro" id="IPR000943">
    <property type="entry name" value="RNA_pol_sigma70"/>
</dbReference>
<keyword evidence="2" id="KW-0808">Transferase</keyword>
<evidence type="ECO:0000313" key="3">
    <source>
        <dbReference type="Proteomes" id="UP001151760"/>
    </source>
</evidence>
<proteinExistence type="predicted"/>
<organism evidence="2 3">
    <name type="scientific">Tanacetum coccineum</name>
    <dbReference type="NCBI Taxonomy" id="301880"/>
    <lineage>
        <taxon>Eukaryota</taxon>
        <taxon>Viridiplantae</taxon>
        <taxon>Streptophyta</taxon>
        <taxon>Embryophyta</taxon>
        <taxon>Tracheophyta</taxon>
        <taxon>Spermatophyta</taxon>
        <taxon>Magnoliopsida</taxon>
        <taxon>eudicotyledons</taxon>
        <taxon>Gunneridae</taxon>
        <taxon>Pentapetalae</taxon>
        <taxon>asterids</taxon>
        <taxon>campanulids</taxon>
        <taxon>Asterales</taxon>
        <taxon>Asteraceae</taxon>
        <taxon>Asteroideae</taxon>
        <taxon>Anthemideae</taxon>
        <taxon>Anthemidinae</taxon>
        <taxon>Tanacetum</taxon>
    </lineage>
</organism>
<dbReference type="PANTHER" id="PTHR24559:SF444">
    <property type="entry name" value="REVERSE TRANSCRIPTASE DOMAIN-CONTAINING PROTEIN"/>
    <property type="match status" value="1"/>
</dbReference>
<dbReference type="Pfam" id="PF17919">
    <property type="entry name" value="RT_RNaseH_2"/>
    <property type="match status" value="1"/>
</dbReference>
<protein>
    <submittedName>
        <fullName evidence="2">Reverse transcriptase domain-containing protein</fullName>
    </submittedName>
</protein>
<reference evidence="2" key="2">
    <citation type="submission" date="2022-01" db="EMBL/GenBank/DDBJ databases">
        <authorList>
            <person name="Yamashiro T."/>
            <person name="Shiraishi A."/>
            <person name="Satake H."/>
            <person name="Nakayama K."/>
        </authorList>
    </citation>
    <scope>NUCLEOTIDE SEQUENCE</scope>
</reference>
<name>A0ABQ4YHP6_9ASTR</name>
<gene>
    <name evidence="2" type="ORF">Tco_0726343</name>
</gene>
<dbReference type="InterPro" id="IPR043128">
    <property type="entry name" value="Rev_trsase/Diguanyl_cyclase"/>
</dbReference>
<accession>A0ABQ4YHP6</accession>
<sequence>MESVFHISNYAPENQVKFATCTFTGNALTWWNSHMKAVTQDVAYAMDWKALKKMMTLHPAIPRACIDVWTYVSRGSDEVEKYVSGLPDMIRGNVMSYRPQTMEEVIEFANDQMDQKLITISEASLSKEKIDIMLDNQGYQQQNKRQNTGELHTLGVPCGVSCAPFKRDCPKLKNGNRGNQRGNDNAPSKVYVVDNTGTIRTLNVVTAKELKTGMRWERESTEEVPIVRDFPIVFPEELPGLPPTRQVEFQIDLMPGPARVARAPYRLAPSEMKELSEQLQELPLLDDYKKGKKFHDLQLIKILIQREALKQRFDDEQVWKNEVSVIRITWRINRVSLEVWIVQDCVCSTGSGLLGLVEILSNSYKVFPCSRNCVRMCKGFDDDHVWKNEVSGDTQSWRNTKGFSLEVWIVQDCVVQTGSGCLAWYEFFPTLIRIWKWTDACNKADDMTTLIDGRPADTKGRSPDEGHVEKEDILEDGNLGLVWALKNSNDAIWFDKCTVADKEEHEEHLKAILELLKKEELYAKFSKYEFGFLRFSKIVKPMTKLTQKKVAFEWGDKQEAAFQTLKTKLCSAPILALPQGAENFIVYCDASHKGLGAIKQRIQAARDRQKSYADLKRKPMELQVGDRVMQMVNLGRGRTFLATGAFYPRYVGPFKVLEKIGSVAYKLELPQDIE</sequence>
<dbReference type="InterPro" id="IPR056924">
    <property type="entry name" value="SH3_Tf2-1"/>
</dbReference>
<dbReference type="Gene3D" id="3.30.70.270">
    <property type="match status" value="1"/>
</dbReference>
<evidence type="ECO:0000313" key="2">
    <source>
        <dbReference type="EMBL" id="GJS76462.1"/>
    </source>
</evidence>